<keyword evidence="1" id="KW-0472">Membrane</keyword>
<dbReference type="AlphaFoldDB" id="A0A3M5G2Q2"/>
<dbReference type="EMBL" id="RBSV01000226">
    <property type="protein sequence ID" value="RMS80935.1"/>
    <property type="molecule type" value="Genomic_DNA"/>
</dbReference>
<keyword evidence="1" id="KW-1133">Transmembrane helix</keyword>
<accession>A0A3M5G2Q2</accession>
<gene>
    <name evidence="2" type="ORF">ALP60_03426</name>
</gene>
<keyword evidence="1" id="KW-0812">Transmembrane</keyword>
<evidence type="ECO:0000256" key="1">
    <source>
        <dbReference type="SAM" id="Phobius"/>
    </source>
</evidence>
<proteinExistence type="predicted"/>
<evidence type="ECO:0000313" key="3">
    <source>
        <dbReference type="Proteomes" id="UP000268887"/>
    </source>
</evidence>
<comment type="caution">
    <text evidence="2">The sequence shown here is derived from an EMBL/GenBank/DDBJ whole genome shotgun (WGS) entry which is preliminary data.</text>
</comment>
<name>A0A3M5G2Q2_PSESS</name>
<protein>
    <submittedName>
        <fullName evidence="2">Uncharacterized protein</fullName>
    </submittedName>
</protein>
<feature type="transmembrane region" description="Helical" evidence="1">
    <location>
        <begin position="20"/>
        <end position="44"/>
    </location>
</feature>
<reference evidence="2 3" key="1">
    <citation type="submission" date="2018-08" db="EMBL/GenBank/DDBJ databases">
        <title>Recombination of ecologically and evolutionarily significant loci maintains genetic cohesion in the Pseudomonas syringae species complex.</title>
        <authorList>
            <person name="Dillon M."/>
            <person name="Thakur S."/>
            <person name="Almeida R.N.D."/>
            <person name="Weir B.S."/>
            <person name="Guttman D.S."/>
        </authorList>
    </citation>
    <scope>NUCLEOTIDE SEQUENCE [LARGE SCALE GENOMIC DNA]</scope>
    <source>
        <strain evidence="2 3">ICMP 13927</strain>
    </source>
</reference>
<sequence length="55" mass="6724">MYYTADHYKTFMMLADMLRRVVKVVLVMVVIFFHKMQALITLFIKYFMKIKSKQL</sequence>
<evidence type="ECO:0000313" key="2">
    <source>
        <dbReference type="EMBL" id="RMS80935.1"/>
    </source>
</evidence>
<organism evidence="2 3">
    <name type="scientific">Pseudomonas savastanoi</name>
    <name type="common">Pseudomonas syringae pv. savastanoi</name>
    <dbReference type="NCBI Taxonomy" id="29438"/>
    <lineage>
        <taxon>Bacteria</taxon>
        <taxon>Pseudomonadati</taxon>
        <taxon>Pseudomonadota</taxon>
        <taxon>Gammaproteobacteria</taxon>
        <taxon>Pseudomonadales</taxon>
        <taxon>Pseudomonadaceae</taxon>
        <taxon>Pseudomonas</taxon>
    </lineage>
</organism>
<dbReference type="Proteomes" id="UP000268887">
    <property type="component" value="Unassembled WGS sequence"/>
</dbReference>